<gene>
    <name evidence="17" type="ORF">FHETE_4291</name>
</gene>
<keyword evidence="12" id="KW-0539">Nucleus</keyword>
<dbReference type="PRINTS" id="PR00153">
    <property type="entry name" value="CSAPPISMRASE"/>
</dbReference>
<feature type="compositionally biased region" description="Acidic residues" evidence="15">
    <location>
        <begin position="426"/>
        <end position="435"/>
    </location>
</feature>
<name>A0A8H5TF31_FUSHE</name>
<feature type="region of interest" description="Disordered" evidence="15">
    <location>
        <begin position="203"/>
        <end position="331"/>
    </location>
</feature>
<feature type="compositionally biased region" description="Basic and acidic residues" evidence="15">
    <location>
        <begin position="392"/>
        <end position="419"/>
    </location>
</feature>
<evidence type="ECO:0000256" key="2">
    <source>
        <dbReference type="ARBA" id="ARBA00004123"/>
    </source>
</evidence>
<evidence type="ECO:0000256" key="1">
    <source>
        <dbReference type="ARBA" id="ARBA00000971"/>
    </source>
</evidence>
<evidence type="ECO:0000313" key="18">
    <source>
        <dbReference type="Proteomes" id="UP000567885"/>
    </source>
</evidence>
<dbReference type="GO" id="GO:0006397">
    <property type="term" value="P:mRNA processing"/>
    <property type="evidence" value="ECO:0007669"/>
    <property type="project" value="UniProtKB-KW"/>
</dbReference>
<feature type="compositionally biased region" description="Basic and acidic residues" evidence="15">
    <location>
        <begin position="504"/>
        <end position="516"/>
    </location>
</feature>
<evidence type="ECO:0000256" key="7">
    <source>
        <dbReference type="ARBA" id="ARBA00022664"/>
    </source>
</evidence>
<evidence type="ECO:0000256" key="5">
    <source>
        <dbReference type="ARBA" id="ARBA00013194"/>
    </source>
</evidence>
<dbReference type="Pfam" id="PF00160">
    <property type="entry name" value="Pro_isomerase"/>
    <property type="match status" value="1"/>
</dbReference>
<dbReference type="InterPro" id="IPR002130">
    <property type="entry name" value="Cyclophilin-type_PPIase_dom"/>
</dbReference>
<feature type="domain" description="PPIase cyclophilin-type" evidence="16">
    <location>
        <begin position="22"/>
        <end position="193"/>
    </location>
</feature>
<keyword evidence="9" id="KW-0697">Rotamase</keyword>
<feature type="compositionally biased region" description="Basic and acidic residues" evidence="15">
    <location>
        <begin position="276"/>
        <end position="320"/>
    </location>
</feature>
<feature type="region of interest" description="Disordered" evidence="15">
    <location>
        <begin position="349"/>
        <end position="435"/>
    </location>
</feature>
<evidence type="ECO:0000256" key="11">
    <source>
        <dbReference type="ARBA" id="ARBA00023235"/>
    </source>
</evidence>
<comment type="subcellular location">
    <subcellularLocation>
        <location evidence="3">Cytoplasm</location>
    </subcellularLocation>
    <subcellularLocation>
        <location evidence="2">Nucleus</location>
    </subcellularLocation>
</comment>
<dbReference type="CDD" id="cd01925">
    <property type="entry name" value="cyclophilin_CeCYP16-like"/>
    <property type="match status" value="1"/>
</dbReference>
<keyword evidence="7" id="KW-0507">mRNA processing</keyword>
<comment type="similarity">
    <text evidence="13">Belongs to the cyclophilin-type PPIase family. CWC27 subfamily.</text>
</comment>
<feature type="region of interest" description="Disordered" evidence="15">
    <location>
        <begin position="504"/>
        <end position="548"/>
    </location>
</feature>
<dbReference type="Proteomes" id="UP000567885">
    <property type="component" value="Unassembled WGS sequence"/>
</dbReference>
<organism evidence="17 18">
    <name type="scientific">Fusarium heterosporum</name>
    <dbReference type="NCBI Taxonomy" id="42747"/>
    <lineage>
        <taxon>Eukaryota</taxon>
        <taxon>Fungi</taxon>
        <taxon>Dikarya</taxon>
        <taxon>Ascomycota</taxon>
        <taxon>Pezizomycotina</taxon>
        <taxon>Sordariomycetes</taxon>
        <taxon>Hypocreomycetidae</taxon>
        <taxon>Hypocreales</taxon>
        <taxon>Nectriaceae</taxon>
        <taxon>Fusarium</taxon>
        <taxon>Fusarium heterosporum species complex</taxon>
    </lineage>
</organism>
<dbReference type="SUPFAM" id="SSF50891">
    <property type="entry name" value="Cyclophilin-like"/>
    <property type="match status" value="1"/>
</dbReference>
<keyword evidence="10" id="KW-0508">mRNA splicing</keyword>
<dbReference type="PROSITE" id="PS50072">
    <property type="entry name" value="CSA_PPIASE_2"/>
    <property type="match status" value="1"/>
</dbReference>
<evidence type="ECO:0000256" key="4">
    <source>
        <dbReference type="ARBA" id="ARBA00011524"/>
    </source>
</evidence>
<dbReference type="OrthoDB" id="442970at2759"/>
<evidence type="ECO:0000256" key="15">
    <source>
        <dbReference type="SAM" id="MobiDB-lite"/>
    </source>
</evidence>
<sequence>MSAIYNLEPQPTASVIIHTTRGELSVELFAKQTPLTCRNFLQLALDGYYDNTIFHRLVPGFILQGGDPTGTGNGGESIYDGGAFSGDLDPWPMDQRMGKNAGPTGINFKDEFHSRLKFNRRGLLGSANESRPDTNGSQFFFTLDKAEELNGKNTLFGRIAGDTIYNMAKMGEGEVDEATERPAYPTKIERIEIVVNPFDDMKKRSRVAAVQAPSKTATAKDKKKKRKGGKQLLSFGDEEGDDDMPVLKKKKFDTRIVMEDEEEDNAPKKPSKPKTKKEPAPEKRSQITDETKTRETREITPEEAPREVHWKSSPAMKKEMEDESPEAEAPRMTALERANAEMAALKASMRRTIHSEEPVKEKKKSALESMIPETSMKARKRRPGVANTSANEDTKSLRMLEAFRSRLEKAPPEKEKELSARGATNDDGDAQTQDEEAELCDLHFIANCQSCTSWDKQGENDSDDEGWMSHSLSFAADKLGKDLSNRRKAEEELVVIDPREKARTLKDEKKAARDARQGNSGRAWDQARDAARNAKMAQAASLAGRGAK</sequence>
<protein>
    <recommendedName>
        <fullName evidence="5">peptidylprolyl isomerase</fullName>
        <ecNumber evidence="5">5.2.1.8</ecNumber>
    </recommendedName>
</protein>
<evidence type="ECO:0000313" key="17">
    <source>
        <dbReference type="EMBL" id="KAF5671035.1"/>
    </source>
</evidence>
<keyword evidence="6" id="KW-0963">Cytoplasm</keyword>
<dbReference type="FunFam" id="2.40.100.10:FF:000034">
    <property type="entry name" value="Peptidyl-prolyl isomerase CWC27 protein"/>
    <property type="match status" value="1"/>
</dbReference>
<dbReference type="Gene3D" id="2.40.100.10">
    <property type="entry name" value="Cyclophilin-like"/>
    <property type="match status" value="1"/>
</dbReference>
<comment type="catalytic activity">
    <reaction evidence="1">
        <text>[protein]-peptidylproline (omega=180) = [protein]-peptidylproline (omega=0)</text>
        <dbReference type="Rhea" id="RHEA:16237"/>
        <dbReference type="Rhea" id="RHEA-COMP:10747"/>
        <dbReference type="Rhea" id="RHEA-COMP:10748"/>
        <dbReference type="ChEBI" id="CHEBI:83833"/>
        <dbReference type="ChEBI" id="CHEBI:83834"/>
        <dbReference type="EC" id="5.2.1.8"/>
    </reaction>
</comment>
<dbReference type="AlphaFoldDB" id="A0A8H5TF31"/>
<keyword evidence="8" id="KW-0747">Spliceosome</keyword>
<dbReference type="InterPro" id="IPR020892">
    <property type="entry name" value="Cyclophilin-type_PPIase_CS"/>
</dbReference>
<dbReference type="PANTHER" id="PTHR45625:SF6">
    <property type="entry name" value="SPLICEOSOME-ASSOCIATED PROTEIN CWC27 HOMOLOG"/>
    <property type="match status" value="1"/>
</dbReference>
<evidence type="ECO:0000256" key="8">
    <source>
        <dbReference type="ARBA" id="ARBA00022728"/>
    </source>
</evidence>
<keyword evidence="11 17" id="KW-0413">Isomerase</keyword>
<evidence type="ECO:0000256" key="6">
    <source>
        <dbReference type="ARBA" id="ARBA00022490"/>
    </source>
</evidence>
<evidence type="ECO:0000259" key="16">
    <source>
        <dbReference type="PROSITE" id="PS50072"/>
    </source>
</evidence>
<feature type="compositionally biased region" description="Basic and acidic residues" evidence="15">
    <location>
        <begin position="353"/>
        <end position="366"/>
    </location>
</feature>
<comment type="function">
    <text evidence="14">PPIases accelerate the folding of proteins. It catalyzes the cis-trans isomerization of proline imidic peptide bonds in oligopeptides. Involved in pre-mRNA splicing.</text>
</comment>
<dbReference type="PROSITE" id="PS00170">
    <property type="entry name" value="CSA_PPIASE_1"/>
    <property type="match status" value="1"/>
</dbReference>
<dbReference type="GO" id="GO:0071013">
    <property type="term" value="C:catalytic step 2 spliceosome"/>
    <property type="evidence" value="ECO:0007669"/>
    <property type="project" value="TreeGrafter"/>
</dbReference>
<dbReference type="GO" id="GO:0006457">
    <property type="term" value="P:protein folding"/>
    <property type="evidence" value="ECO:0007669"/>
    <property type="project" value="InterPro"/>
</dbReference>
<evidence type="ECO:0000256" key="12">
    <source>
        <dbReference type="ARBA" id="ARBA00023242"/>
    </source>
</evidence>
<evidence type="ECO:0000256" key="9">
    <source>
        <dbReference type="ARBA" id="ARBA00023110"/>
    </source>
</evidence>
<accession>A0A8H5TF31</accession>
<dbReference type="InterPro" id="IPR029000">
    <property type="entry name" value="Cyclophilin-like_dom_sf"/>
</dbReference>
<reference evidence="17 18" key="1">
    <citation type="submission" date="2020-05" db="EMBL/GenBank/DDBJ databases">
        <title>Identification and distribution of gene clusters putatively required for synthesis of sphingolipid metabolism inhibitors in phylogenetically diverse species of the filamentous fungus Fusarium.</title>
        <authorList>
            <person name="Kim H.-S."/>
            <person name="Busman M."/>
            <person name="Brown D.W."/>
            <person name="Divon H."/>
            <person name="Uhlig S."/>
            <person name="Proctor R.H."/>
        </authorList>
    </citation>
    <scope>NUCLEOTIDE SEQUENCE [LARGE SCALE GENOMIC DNA]</scope>
    <source>
        <strain evidence="17 18">NRRL 20693</strain>
    </source>
</reference>
<dbReference type="GO" id="GO:0008380">
    <property type="term" value="P:RNA splicing"/>
    <property type="evidence" value="ECO:0007669"/>
    <property type="project" value="UniProtKB-KW"/>
</dbReference>
<evidence type="ECO:0000256" key="14">
    <source>
        <dbReference type="ARBA" id="ARBA00055615"/>
    </source>
</evidence>
<evidence type="ECO:0000256" key="3">
    <source>
        <dbReference type="ARBA" id="ARBA00004496"/>
    </source>
</evidence>
<dbReference type="GO" id="GO:0003755">
    <property type="term" value="F:peptidyl-prolyl cis-trans isomerase activity"/>
    <property type="evidence" value="ECO:0007669"/>
    <property type="project" value="UniProtKB-KW"/>
</dbReference>
<evidence type="ECO:0000256" key="10">
    <source>
        <dbReference type="ARBA" id="ARBA00023187"/>
    </source>
</evidence>
<dbReference type="EMBL" id="JAAGWQ010000071">
    <property type="protein sequence ID" value="KAF5671035.1"/>
    <property type="molecule type" value="Genomic_DNA"/>
</dbReference>
<proteinExistence type="inferred from homology"/>
<keyword evidence="18" id="KW-1185">Reference proteome</keyword>
<comment type="caution">
    <text evidence="17">The sequence shown here is derived from an EMBL/GenBank/DDBJ whole genome shotgun (WGS) entry which is preliminary data.</text>
</comment>
<dbReference type="InterPro" id="IPR044666">
    <property type="entry name" value="Cyclophilin_A-like"/>
</dbReference>
<dbReference type="PANTHER" id="PTHR45625">
    <property type="entry name" value="PEPTIDYL-PROLYL CIS-TRANS ISOMERASE-RELATED"/>
    <property type="match status" value="1"/>
</dbReference>
<dbReference type="GO" id="GO:0005737">
    <property type="term" value="C:cytoplasm"/>
    <property type="evidence" value="ECO:0007669"/>
    <property type="project" value="UniProtKB-SubCell"/>
</dbReference>
<dbReference type="EC" id="5.2.1.8" evidence="5"/>
<comment type="subunit">
    <text evidence="4">Associated with the spliceosome.</text>
</comment>
<evidence type="ECO:0000256" key="13">
    <source>
        <dbReference type="ARBA" id="ARBA00038509"/>
    </source>
</evidence>